<feature type="compositionally biased region" description="Polar residues" evidence="5">
    <location>
        <begin position="33"/>
        <end position="50"/>
    </location>
</feature>
<dbReference type="InterPro" id="IPR052706">
    <property type="entry name" value="Membrane-Transporter-like"/>
</dbReference>
<dbReference type="InterPro" id="IPR036513">
    <property type="entry name" value="STAS_dom_sf"/>
</dbReference>
<reference evidence="8" key="1">
    <citation type="submission" date="2019-03" db="EMBL/GenBank/DDBJ databases">
        <title>Long read genome sequence of the mycoparasitic Pythium oligandrum ATCC 38472 isolated from sugarbeet rhizosphere.</title>
        <authorList>
            <person name="Gaulin E."/>
        </authorList>
    </citation>
    <scope>NUCLEOTIDE SEQUENCE</scope>
    <source>
        <strain evidence="8">ATCC 38472_TT</strain>
    </source>
</reference>
<evidence type="ECO:0000256" key="5">
    <source>
        <dbReference type="SAM" id="MobiDB-lite"/>
    </source>
</evidence>
<evidence type="ECO:0000256" key="6">
    <source>
        <dbReference type="SAM" id="Phobius"/>
    </source>
</evidence>
<feature type="transmembrane region" description="Helical" evidence="6">
    <location>
        <begin position="239"/>
        <end position="258"/>
    </location>
</feature>
<dbReference type="Pfam" id="PF00916">
    <property type="entry name" value="Sulfate_transp"/>
    <property type="match status" value="1"/>
</dbReference>
<feature type="domain" description="STAS" evidence="7">
    <location>
        <begin position="597"/>
        <end position="704"/>
    </location>
</feature>
<feature type="transmembrane region" description="Helical" evidence="6">
    <location>
        <begin position="498"/>
        <end position="518"/>
    </location>
</feature>
<evidence type="ECO:0000256" key="4">
    <source>
        <dbReference type="ARBA" id="ARBA00023136"/>
    </source>
</evidence>
<dbReference type="InterPro" id="IPR018490">
    <property type="entry name" value="cNMP-bd_dom_sf"/>
</dbReference>
<dbReference type="PANTHER" id="PTHR43310">
    <property type="entry name" value="SULFATE TRANSPORTER YBAR-RELATED"/>
    <property type="match status" value="1"/>
</dbReference>
<feature type="region of interest" description="Disordered" evidence="5">
    <location>
        <begin position="17"/>
        <end position="66"/>
    </location>
</feature>
<dbReference type="Gene3D" id="3.30.750.24">
    <property type="entry name" value="STAS domain"/>
    <property type="match status" value="1"/>
</dbReference>
<dbReference type="Gene3D" id="2.60.120.10">
    <property type="entry name" value="Jelly Rolls"/>
    <property type="match status" value="1"/>
</dbReference>
<name>A0A8K1CN00_PYTOL</name>
<feature type="transmembrane region" description="Helical" evidence="6">
    <location>
        <begin position="331"/>
        <end position="354"/>
    </location>
</feature>
<evidence type="ECO:0000259" key="7">
    <source>
        <dbReference type="PROSITE" id="PS50801"/>
    </source>
</evidence>
<dbReference type="EMBL" id="SPLM01000037">
    <property type="protein sequence ID" value="TMW65570.1"/>
    <property type="molecule type" value="Genomic_DNA"/>
</dbReference>
<evidence type="ECO:0000256" key="2">
    <source>
        <dbReference type="ARBA" id="ARBA00022692"/>
    </source>
</evidence>
<dbReference type="InterPro" id="IPR002645">
    <property type="entry name" value="STAS_dom"/>
</dbReference>
<feature type="transmembrane region" description="Helical" evidence="6">
    <location>
        <begin position="437"/>
        <end position="460"/>
    </location>
</feature>
<proteinExistence type="predicted"/>
<feature type="transmembrane region" description="Helical" evidence="6">
    <location>
        <begin position="399"/>
        <end position="417"/>
    </location>
</feature>
<keyword evidence="9" id="KW-1185">Reference proteome</keyword>
<comment type="subcellular location">
    <subcellularLocation>
        <location evidence="1">Membrane</location>
        <topology evidence="1">Multi-pass membrane protein</topology>
    </subcellularLocation>
</comment>
<dbReference type="Proteomes" id="UP000794436">
    <property type="component" value="Unassembled WGS sequence"/>
</dbReference>
<feature type="transmembrane region" description="Helical" evidence="6">
    <location>
        <begin position="172"/>
        <end position="195"/>
    </location>
</feature>
<dbReference type="InterPro" id="IPR014710">
    <property type="entry name" value="RmlC-like_jellyroll"/>
</dbReference>
<dbReference type="PANTHER" id="PTHR43310:SF2">
    <property type="entry name" value="SLC26A_SULP TRANSPORTER DOMAIN-CONTAINING PROTEIN"/>
    <property type="match status" value="1"/>
</dbReference>
<dbReference type="InterPro" id="IPR011547">
    <property type="entry name" value="SLC26A/SulP_dom"/>
</dbReference>
<feature type="transmembrane region" description="Helical" evidence="6">
    <location>
        <begin position="530"/>
        <end position="560"/>
    </location>
</feature>
<organism evidence="8 9">
    <name type="scientific">Pythium oligandrum</name>
    <name type="common">Mycoparasitic fungus</name>
    <dbReference type="NCBI Taxonomy" id="41045"/>
    <lineage>
        <taxon>Eukaryota</taxon>
        <taxon>Sar</taxon>
        <taxon>Stramenopiles</taxon>
        <taxon>Oomycota</taxon>
        <taxon>Peronosporomycetes</taxon>
        <taxon>Pythiales</taxon>
        <taxon>Pythiaceae</taxon>
        <taxon>Pythium</taxon>
    </lineage>
</organism>
<keyword evidence="2 6" id="KW-0812">Transmembrane</keyword>
<accession>A0A8K1CN00</accession>
<evidence type="ECO:0000256" key="3">
    <source>
        <dbReference type="ARBA" id="ARBA00022989"/>
    </source>
</evidence>
<dbReference type="OrthoDB" id="409725at2759"/>
<evidence type="ECO:0000313" key="9">
    <source>
        <dbReference type="Proteomes" id="UP000794436"/>
    </source>
</evidence>
<dbReference type="SUPFAM" id="SSF52091">
    <property type="entry name" value="SpoIIaa-like"/>
    <property type="match status" value="1"/>
</dbReference>
<dbReference type="Pfam" id="PF01740">
    <property type="entry name" value="STAS"/>
    <property type="match status" value="1"/>
</dbReference>
<comment type="caution">
    <text evidence="8">The sequence shown here is derived from an EMBL/GenBank/DDBJ whole genome shotgun (WGS) entry which is preliminary data.</text>
</comment>
<feature type="transmembrane region" description="Helical" evidence="6">
    <location>
        <begin position="202"/>
        <end position="219"/>
    </location>
</feature>
<keyword evidence="4 6" id="KW-0472">Membrane</keyword>
<dbReference type="AlphaFoldDB" id="A0A8K1CN00"/>
<dbReference type="SUPFAM" id="SSF51206">
    <property type="entry name" value="cAMP-binding domain-like"/>
    <property type="match status" value="1"/>
</dbReference>
<gene>
    <name evidence="8" type="ORF">Poli38472_008212</name>
</gene>
<dbReference type="PROSITE" id="PS50801">
    <property type="entry name" value="STAS"/>
    <property type="match status" value="1"/>
</dbReference>
<dbReference type="CDD" id="cd07042">
    <property type="entry name" value="STAS_SulP_like_sulfate_transporter"/>
    <property type="match status" value="1"/>
</dbReference>
<feature type="transmembrane region" description="Helical" evidence="6">
    <location>
        <begin position="140"/>
        <end position="166"/>
    </location>
</feature>
<keyword evidence="3 6" id="KW-1133">Transmembrane helix</keyword>
<dbReference type="GO" id="GO:0016020">
    <property type="term" value="C:membrane"/>
    <property type="evidence" value="ECO:0007669"/>
    <property type="project" value="UniProtKB-SubCell"/>
</dbReference>
<feature type="transmembrane region" description="Helical" evidence="6">
    <location>
        <begin position="472"/>
        <end position="492"/>
    </location>
</feature>
<evidence type="ECO:0000313" key="8">
    <source>
        <dbReference type="EMBL" id="TMW65570.1"/>
    </source>
</evidence>
<sequence length="922" mass="102466">MEVDALPLERGAVVELTEVSSSRRGRDRLATAHANSAQSLSPRSWFPQTQTDRELEEGSAVEPSQPPVKLLRRASSFQVVSQLDATPVKKSPRTYGAKFSNEETVALLREESRKLRETDVLVTSAEESSVEHWRAKILEVLVNLTSGVIAFLLSSTLAVSCASVIVGHGSPLAPHIAHFIDMNFLGTAVLSVVLAWQSQAPWTLGAIDVFVVPVMGTMADRITLNLDGDVDRIVPTTVVMVAMVSAILGSVFLIMGSLRVTSIANYMPYPVIAGFLSGIGAELMRNGVHMAAEEAFSMAFFTWEQQQLILPAVLFATMARLGQYLQWPVAISFPCLLVFSLVCFHFVATVWMGLSMEELAEAGWIFPWPADVVRATPMWYPWAKIDLSMVSWYTLFEECFGYLVSLVILGALKYSVATTSLSTLFGREISPDNEMRVIGIANIVSGALGCCGGCHYLSAMGIMKQFEAHEKVPALVCAVLLIALWIQGIRVLQFVPKFVFGGLILSVALHFLEAYFITPLQFLKRVERSILVLITASFLVIGMLQAVGLGVIISMIDLIWRINKVGCVHHETTGQFSRSSVDRSPEQVAYLDEHGSSIFVLRLQGYLFFGTSVNILERIETRIHSLNLDRLEFVVIDFGLVPSFDATALLNFRKATRFAERYGFEIYFCGLKPSIQANLRRNEITPSSKVHYIAGDVDRALELCENGLLPEDLRTHVRGTAKDWSVMSQLTLWEHFLALHDTEFEHLSGSKKLLPLAAYLDKQVVSKGERLCDRGVLTDTYFICFGEINIMVESEFSQNAIPGVAKELDDQPTTRVRAYSARVMAEETRWTPFLTEQSRLRKIGPGSIITPDSMIGVRADFYRYVATSDCVLLRLSPEAMENVEIKAPHTAVSVLKLINLRLATRFLYANKRVTQLSSLLYK</sequence>
<evidence type="ECO:0000256" key="1">
    <source>
        <dbReference type="ARBA" id="ARBA00004141"/>
    </source>
</evidence>
<protein>
    <recommendedName>
        <fullName evidence="7">STAS domain-containing protein</fullName>
    </recommendedName>
</protein>